<gene>
    <name evidence="2" type="ORF">QBC42DRAFT_349617</name>
</gene>
<proteinExistence type="predicted"/>
<protein>
    <submittedName>
        <fullName evidence="2">Uncharacterized protein</fullName>
    </submittedName>
</protein>
<sequence>MTSSPPSAITLRLPSKHTSSPPPSQESFPLPTLDFLSRTWSVTHSSLPMWRSARNVRITYAPMPGSDSGSGSPHERVSDLVEYESKSPNFFTSGVNRVKGVDTASSPGDAGAWDWRGSGLLFFVTSHWEILGWGERDLNDGTGAKERWVVTWFQKTVFSAEGVDVYSDRKEGPSEGLKAEILGELAKLKELGSLVGEDLREVEIKLPWME</sequence>
<dbReference type="EMBL" id="MU865069">
    <property type="protein sequence ID" value="KAK4458433.1"/>
    <property type="molecule type" value="Genomic_DNA"/>
</dbReference>
<reference evidence="2" key="2">
    <citation type="submission" date="2023-06" db="EMBL/GenBank/DDBJ databases">
        <authorList>
            <consortium name="Lawrence Berkeley National Laboratory"/>
            <person name="Mondo S.J."/>
            <person name="Hensen N."/>
            <person name="Bonometti L."/>
            <person name="Westerberg I."/>
            <person name="Brannstrom I.O."/>
            <person name="Guillou S."/>
            <person name="Cros-Aarteil S."/>
            <person name="Calhoun S."/>
            <person name="Haridas S."/>
            <person name="Kuo A."/>
            <person name="Pangilinan J."/>
            <person name="Riley R."/>
            <person name="Labutti K."/>
            <person name="Andreopoulos B."/>
            <person name="Lipzen A."/>
            <person name="Chen C."/>
            <person name="Yanf M."/>
            <person name="Daum C."/>
            <person name="Ng V."/>
            <person name="Clum A."/>
            <person name="Steindorff A."/>
            <person name="Ohm R."/>
            <person name="Martin F."/>
            <person name="Silar P."/>
            <person name="Natvig D."/>
            <person name="Lalanne C."/>
            <person name="Gautier V."/>
            <person name="Ament-Velasquez S.L."/>
            <person name="Kruys A."/>
            <person name="Hutchinson M.I."/>
            <person name="Powell A.J."/>
            <person name="Barry K."/>
            <person name="Miller A.N."/>
            <person name="Grigoriev I.V."/>
            <person name="Debuchy R."/>
            <person name="Gladieux P."/>
            <person name="Thoren M.H."/>
            <person name="Johannesson H."/>
        </authorList>
    </citation>
    <scope>NUCLEOTIDE SEQUENCE</scope>
    <source>
        <strain evidence="2">PSN324</strain>
    </source>
</reference>
<accession>A0AAV9HCP6</accession>
<evidence type="ECO:0000313" key="2">
    <source>
        <dbReference type="EMBL" id="KAK4458433.1"/>
    </source>
</evidence>
<dbReference type="AlphaFoldDB" id="A0AAV9HCP6"/>
<evidence type="ECO:0000313" key="3">
    <source>
        <dbReference type="Proteomes" id="UP001321749"/>
    </source>
</evidence>
<evidence type="ECO:0000256" key="1">
    <source>
        <dbReference type="SAM" id="MobiDB-lite"/>
    </source>
</evidence>
<feature type="region of interest" description="Disordered" evidence="1">
    <location>
        <begin position="1"/>
        <end position="29"/>
    </location>
</feature>
<organism evidence="2 3">
    <name type="scientific">Cladorrhinum samala</name>
    <dbReference type="NCBI Taxonomy" id="585594"/>
    <lineage>
        <taxon>Eukaryota</taxon>
        <taxon>Fungi</taxon>
        <taxon>Dikarya</taxon>
        <taxon>Ascomycota</taxon>
        <taxon>Pezizomycotina</taxon>
        <taxon>Sordariomycetes</taxon>
        <taxon>Sordariomycetidae</taxon>
        <taxon>Sordariales</taxon>
        <taxon>Podosporaceae</taxon>
        <taxon>Cladorrhinum</taxon>
    </lineage>
</organism>
<name>A0AAV9HCP6_9PEZI</name>
<reference evidence="2" key="1">
    <citation type="journal article" date="2023" name="Mol. Phylogenet. Evol.">
        <title>Genome-scale phylogeny and comparative genomics of the fungal order Sordariales.</title>
        <authorList>
            <person name="Hensen N."/>
            <person name="Bonometti L."/>
            <person name="Westerberg I."/>
            <person name="Brannstrom I.O."/>
            <person name="Guillou S."/>
            <person name="Cros-Aarteil S."/>
            <person name="Calhoun S."/>
            <person name="Haridas S."/>
            <person name="Kuo A."/>
            <person name="Mondo S."/>
            <person name="Pangilinan J."/>
            <person name="Riley R."/>
            <person name="LaButti K."/>
            <person name="Andreopoulos B."/>
            <person name="Lipzen A."/>
            <person name="Chen C."/>
            <person name="Yan M."/>
            <person name="Daum C."/>
            <person name="Ng V."/>
            <person name="Clum A."/>
            <person name="Steindorff A."/>
            <person name="Ohm R.A."/>
            <person name="Martin F."/>
            <person name="Silar P."/>
            <person name="Natvig D.O."/>
            <person name="Lalanne C."/>
            <person name="Gautier V."/>
            <person name="Ament-Velasquez S.L."/>
            <person name="Kruys A."/>
            <person name="Hutchinson M.I."/>
            <person name="Powell A.J."/>
            <person name="Barry K."/>
            <person name="Miller A.N."/>
            <person name="Grigoriev I.V."/>
            <person name="Debuchy R."/>
            <person name="Gladieux P."/>
            <person name="Hiltunen Thoren M."/>
            <person name="Johannesson H."/>
        </authorList>
    </citation>
    <scope>NUCLEOTIDE SEQUENCE</scope>
    <source>
        <strain evidence="2">PSN324</strain>
    </source>
</reference>
<comment type="caution">
    <text evidence="2">The sequence shown here is derived from an EMBL/GenBank/DDBJ whole genome shotgun (WGS) entry which is preliminary data.</text>
</comment>
<dbReference type="Proteomes" id="UP001321749">
    <property type="component" value="Unassembled WGS sequence"/>
</dbReference>
<keyword evidence="3" id="KW-1185">Reference proteome</keyword>